<comment type="subunit">
    <text evidence="6">Part of the FGAM synthase complex composed of 1 PurL, 1 PurQ and 2 PurS subunits.</text>
</comment>
<name>A0A3M2JV22_9CELL</name>
<comment type="catalytic activity">
    <reaction evidence="6">
        <text>N(2)-formyl-N(1)-(5-phospho-beta-D-ribosyl)glycinamide + L-glutamine + ATP + H2O = 2-formamido-N(1)-(5-O-phospho-beta-D-ribosyl)acetamidine + L-glutamate + ADP + phosphate + H(+)</text>
        <dbReference type="Rhea" id="RHEA:17129"/>
        <dbReference type="ChEBI" id="CHEBI:15377"/>
        <dbReference type="ChEBI" id="CHEBI:15378"/>
        <dbReference type="ChEBI" id="CHEBI:29985"/>
        <dbReference type="ChEBI" id="CHEBI:30616"/>
        <dbReference type="ChEBI" id="CHEBI:43474"/>
        <dbReference type="ChEBI" id="CHEBI:58359"/>
        <dbReference type="ChEBI" id="CHEBI:147286"/>
        <dbReference type="ChEBI" id="CHEBI:147287"/>
        <dbReference type="ChEBI" id="CHEBI:456216"/>
        <dbReference type="EC" id="6.3.5.3"/>
    </reaction>
</comment>
<reference evidence="7 8" key="1">
    <citation type="submission" date="2018-10" db="EMBL/GenBank/DDBJ databases">
        <title>Isolation, diversity and antifungal activity of actinobacteria from wheat.</title>
        <authorList>
            <person name="Han C."/>
        </authorList>
    </citation>
    <scope>NUCLEOTIDE SEQUENCE [LARGE SCALE GENOMIC DNA]</scope>
    <source>
        <strain evidence="7 8">NEAU-YY56</strain>
    </source>
</reference>
<dbReference type="InterPro" id="IPR036604">
    <property type="entry name" value="PurS-like_sf"/>
</dbReference>
<keyword evidence="4 6" id="KW-0658">Purine biosynthesis</keyword>
<dbReference type="HAMAP" id="MF_01926">
    <property type="entry name" value="PurS"/>
    <property type="match status" value="1"/>
</dbReference>
<dbReference type="UniPathway" id="UPA00074">
    <property type="reaction ID" value="UER00128"/>
</dbReference>
<evidence type="ECO:0000256" key="2">
    <source>
        <dbReference type="ARBA" id="ARBA00022598"/>
    </source>
</evidence>
<dbReference type="PANTHER" id="PTHR34696">
    <property type="entry name" value="PHOSPHORIBOSYLFORMYLGLYCINAMIDINE SYNTHASE SUBUNIT PURS"/>
    <property type="match status" value="1"/>
</dbReference>
<dbReference type="NCBIfam" id="TIGR00302">
    <property type="entry name" value="phosphoribosylformylglycinamidine synthase subunit PurS"/>
    <property type="match status" value="1"/>
</dbReference>
<keyword evidence="2 6" id="KW-0436">Ligase</keyword>
<dbReference type="RefSeq" id="WP_122147854.1">
    <property type="nucleotide sequence ID" value="NZ_RFFI01000007.1"/>
</dbReference>
<gene>
    <name evidence="6 7" type="primary">purS</name>
    <name evidence="7" type="ORF">EBM89_02365</name>
</gene>
<evidence type="ECO:0000256" key="3">
    <source>
        <dbReference type="ARBA" id="ARBA00022741"/>
    </source>
</evidence>
<dbReference type="GO" id="GO:0006189">
    <property type="term" value="P:'de novo' IMP biosynthetic process"/>
    <property type="evidence" value="ECO:0007669"/>
    <property type="project" value="UniProtKB-UniRule"/>
</dbReference>
<dbReference type="Gene3D" id="3.30.1280.10">
    <property type="entry name" value="Phosphoribosylformylglycinamidine synthase subunit PurS"/>
    <property type="match status" value="1"/>
</dbReference>
<organism evidence="7 8">
    <name type="scientific">Cellulomonas triticagri</name>
    <dbReference type="NCBI Taxonomy" id="2483352"/>
    <lineage>
        <taxon>Bacteria</taxon>
        <taxon>Bacillati</taxon>
        <taxon>Actinomycetota</taxon>
        <taxon>Actinomycetes</taxon>
        <taxon>Micrococcales</taxon>
        <taxon>Cellulomonadaceae</taxon>
        <taxon>Cellulomonas</taxon>
    </lineage>
</organism>
<dbReference type="SUPFAM" id="SSF82697">
    <property type="entry name" value="PurS-like"/>
    <property type="match status" value="1"/>
</dbReference>
<dbReference type="InterPro" id="IPR003850">
    <property type="entry name" value="PurS"/>
</dbReference>
<keyword evidence="3 6" id="KW-0547">Nucleotide-binding</keyword>
<dbReference type="EMBL" id="RFFI01000007">
    <property type="protein sequence ID" value="RMI13958.1"/>
    <property type="molecule type" value="Genomic_DNA"/>
</dbReference>
<dbReference type="GO" id="GO:0004642">
    <property type="term" value="F:phosphoribosylformylglycinamidine synthase activity"/>
    <property type="evidence" value="ECO:0007669"/>
    <property type="project" value="UniProtKB-UniRule"/>
</dbReference>
<dbReference type="GO" id="GO:0005737">
    <property type="term" value="C:cytoplasm"/>
    <property type="evidence" value="ECO:0007669"/>
    <property type="project" value="UniProtKB-SubCell"/>
</dbReference>
<keyword evidence="5 6" id="KW-0067">ATP-binding</keyword>
<comment type="similarity">
    <text evidence="6">Belongs to the PurS family.</text>
</comment>
<dbReference type="GO" id="GO:0005524">
    <property type="term" value="F:ATP binding"/>
    <property type="evidence" value="ECO:0007669"/>
    <property type="project" value="UniProtKB-UniRule"/>
</dbReference>
<keyword evidence="8" id="KW-1185">Reference proteome</keyword>
<comment type="subcellular location">
    <subcellularLocation>
        <location evidence="6">Cytoplasm</location>
    </subcellularLocation>
</comment>
<proteinExistence type="inferred from homology"/>
<comment type="function">
    <text evidence="6">Part of the phosphoribosylformylglycinamidine synthase complex involved in the purines biosynthetic pathway. Catalyzes the ATP-dependent conversion of formylglycinamide ribonucleotide (FGAR) and glutamine to yield formylglycinamidine ribonucleotide (FGAM) and glutamate. The FGAM synthase complex is composed of three subunits. PurQ produces an ammonia molecule by converting glutamine to glutamate. PurL transfers the ammonia molecule to FGAR to form FGAM in an ATP-dependent manner. PurS interacts with PurQ and PurL and is thought to assist in the transfer of the ammonia molecule from PurQ to PurL.</text>
</comment>
<dbReference type="AlphaFoldDB" id="A0A3M2JV22"/>
<dbReference type="OrthoDB" id="3479567at2"/>
<accession>A0A3M2JV22</accession>
<comment type="caution">
    <text evidence="7">The sequence shown here is derived from an EMBL/GenBank/DDBJ whole genome shotgun (WGS) entry which is preliminary data.</text>
</comment>
<evidence type="ECO:0000256" key="5">
    <source>
        <dbReference type="ARBA" id="ARBA00022840"/>
    </source>
</evidence>
<dbReference type="Pfam" id="PF02700">
    <property type="entry name" value="PurS"/>
    <property type="match status" value="1"/>
</dbReference>
<sequence length="95" mass="9709">MGRVVVDVMPKPEILDPQGKAVAGALPRLGFGQFTSVRQGKRFELDVDGPVTPEVLAAAAAAAEQVLSNPVIEDVVRVADAEADAAATVASEGLA</sequence>
<dbReference type="Proteomes" id="UP000269289">
    <property type="component" value="Unassembled WGS sequence"/>
</dbReference>
<evidence type="ECO:0000256" key="1">
    <source>
        <dbReference type="ARBA" id="ARBA00022490"/>
    </source>
</evidence>
<evidence type="ECO:0000313" key="7">
    <source>
        <dbReference type="EMBL" id="RMI13958.1"/>
    </source>
</evidence>
<dbReference type="NCBIfam" id="NF004630">
    <property type="entry name" value="PRK05974.1"/>
    <property type="match status" value="1"/>
</dbReference>
<evidence type="ECO:0000256" key="4">
    <source>
        <dbReference type="ARBA" id="ARBA00022755"/>
    </source>
</evidence>
<comment type="pathway">
    <text evidence="6">Purine metabolism; IMP biosynthesis via de novo pathway; 5-amino-1-(5-phospho-D-ribosyl)imidazole from N(2)-formyl-N(1)-(5-phospho-D-ribosyl)glycinamide: step 1/2.</text>
</comment>
<dbReference type="PANTHER" id="PTHR34696:SF1">
    <property type="entry name" value="PHOSPHORIBOSYLFORMYLGLYCINAMIDINE SYNTHASE SUBUNIT PURS"/>
    <property type="match status" value="1"/>
</dbReference>
<keyword evidence="1 6" id="KW-0963">Cytoplasm</keyword>
<dbReference type="EC" id="6.3.5.3" evidence="6"/>
<protein>
    <recommendedName>
        <fullName evidence="6">Phosphoribosylformylglycinamidine synthase subunit PurS</fullName>
        <shortName evidence="6">FGAM synthase</shortName>
        <ecNumber evidence="6">6.3.5.3</ecNumber>
    </recommendedName>
    <alternativeName>
        <fullName evidence="6">Formylglycinamide ribonucleotide amidotransferase subunit III</fullName>
        <shortName evidence="6">FGAR amidotransferase III</shortName>
        <shortName evidence="6">FGAR-AT III</shortName>
    </alternativeName>
    <alternativeName>
        <fullName evidence="6">Phosphoribosylformylglycinamidine synthase subunit III</fullName>
    </alternativeName>
</protein>
<evidence type="ECO:0000256" key="6">
    <source>
        <dbReference type="HAMAP-Rule" id="MF_01926"/>
    </source>
</evidence>
<evidence type="ECO:0000313" key="8">
    <source>
        <dbReference type="Proteomes" id="UP000269289"/>
    </source>
</evidence>